<evidence type="ECO:0000313" key="2">
    <source>
        <dbReference type="EMBL" id="KAJ1349970.1"/>
    </source>
</evidence>
<dbReference type="Proteomes" id="UP001196413">
    <property type="component" value="Unassembled WGS sequence"/>
</dbReference>
<dbReference type="AlphaFoldDB" id="A0AAD5M2H8"/>
<gene>
    <name evidence="2" type="ORF">KIN20_005656</name>
</gene>
<sequence length="68" mass="7748">MHQAPTRSNPTSWPPEKTSQWSKSPPARYDEQDNEDTVEAGSYCRIYCDDLKLEGRTGGRLQTPTYAE</sequence>
<keyword evidence="3" id="KW-1185">Reference proteome</keyword>
<feature type="compositionally biased region" description="Polar residues" evidence="1">
    <location>
        <begin position="1"/>
        <end position="23"/>
    </location>
</feature>
<feature type="region of interest" description="Disordered" evidence="1">
    <location>
        <begin position="1"/>
        <end position="36"/>
    </location>
</feature>
<protein>
    <submittedName>
        <fullName evidence="2">Uncharacterized protein</fullName>
    </submittedName>
</protein>
<reference evidence="2" key="1">
    <citation type="submission" date="2021-06" db="EMBL/GenBank/DDBJ databases">
        <title>Parelaphostrongylus tenuis whole genome reference sequence.</title>
        <authorList>
            <person name="Garwood T.J."/>
            <person name="Larsen P.A."/>
            <person name="Fountain-Jones N.M."/>
            <person name="Garbe J.R."/>
            <person name="Macchietto M.G."/>
            <person name="Kania S.A."/>
            <person name="Gerhold R.W."/>
            <person name="Richards J.E."/>
            <person name="Wolf T.M."/>
        </authorList>
    </citation>
    <scope>NUCLEOTIDE SEQUENCE</scope>
    <source>
        <strain evidence="2">MNPRO001-30</strain>
        <tissue evidence="2">Meninges</tissue>
    </source>
</reference>
<evidence type="ECO:0000256" key="1">
    <source>
        <dbReference type="SAM" id="MobiDB-lite"/>
    </source>
</evidence>
<evidence type="ECO:0000313" key="3">
    <source>
        <dbReference type="Proteomes" id="UP001196413"/>
    </source>
</evidence>
<proteinExistence type="predicted"/>
<comment type="caution">
    <text evidence="2">The sequence shown here is derived from an EMBL/GenBank/DDBJ whole genome shotgun (WGS) entry which is preliminary data.</text>
</comment>
<accession>A0AAD5M2H8</accession>
<dbReference type="EMBL" id="JAHQIW010000782">
    <property type="protein sequence ID" value="KAJ1349970.1"/>
    <property type="molecule type" value="Genomic_DNA"/>
</dbReference>
<name>A0AAD5M2H8_PARTN</name>
<organism evidence="2 3">
    <name type="scientific">Parelaphostrongylus tenuis</name>
    <name type="common">Meningeal worm</name>
    <dbReference type="NCBI Taxonomy" id="148309"/>
    <lineage>
        <taxon>Eukaryota</taxon>
        <taxon>Metazoa</taxon>
        <taxon>Ecdysozoa</taxon>
        <taxon>Nematoda</taxon>
        <taxon>Chromadorea</taxon>
        <taxon>Rhabditida</taxon>
        <taxon>Rhabditina</taxon>
        <taxon>Rhabditomorpha</taxon>
        <taxon>Strongyloidea</taxon>
        <taxon>Metastrongylidae</taxon>
        <taxon>Parelaphostrongylus</taxon>
    </lineage>
</organism>